<dbReference type="OrthoDB" id="9814402at2"/>
<dbReference type="GO" id="GO:0016987">
    <property type="term" value="F:sigma factor activity"/>
    <property type="evidence" value="ECO:0007669"/>
    <property type="project" value="UniProtKB-KW"/>
</dbReference>
<keyword evidence="4" id="KW-0548">Nucleotidyltransferase</keyword>
<dbReference type="GO" id="GO:0003677">
    <property type="term" value="F:DNA binding"/>
    <property type="evidence" value="ECO:0007669"/>
    <property type="project" value="UniProtKB-KW"/>
</dbReference>
<dbReference type="EMBL" id="NSKE01000008">
    <property type="protein sequence ID" value="PAU93431.1"/>
    <property type="molecule type" value="Genomic_DNA"/>
</dbReference>
<keyword evidence="8" id="KW-0804">Transcription</keyword>
<evidence type="ECO:0000256" key="3">
    <source>
        <dbReference type="ARBA" id="ARBA00022679"/>
    </source>
</evidence>
<evidence type="ECO:0000259" key="11">
    <source>
        <dbReference type="Pfam" id="PF04963"/>
    </source>
</evidence>
<dbReference type="GO" id="GO:0000428">
    <property type="term" value="C:DNA-directed RNA polymerase complex"/>
    <property type="evidence" value="ECO:0007669"/>
    <property type="project" value="UniProtKB-KW"/>
</dbReference>
<evidence type="ECO:0000256" key="8">
    <source>
        <dbReference type="ARBA" id="ARBA00023163"/>
    </source>
</evidence>
<dbReference type="GO" id="GO:0006352">
    <property type="term" value="P:DNA-templated transcription initiation"/>
    <property type="evidence" value="ECO:0007669"/>
    <property type="project" value="InterPro"/>
</dbReference>
<evidence type="ECO:0000259" key="10">
    <source>
        <dbReference type="Pfam" id="PF04552"/>
    </source>
</evidence>
<gene>
    <name evidence="12" type="primary">rpoN</name>
    <name evidence="12" type="ORF">CK503_11905</name>
</gene>
<dbReference type="AlphaFoldDB" id="A0A2A2G724"/>
<name>A0A2A2G724_9BACT</name>
<keyword evidence="6" id="KW-0731">Sigma factor</keyword>
<dbReference type="PROSITE" id="PS50044">
    <property type="entry name" value="SIGMA54_3"/>
    <property type="match status" value="1"/>
</dbReference>
<feature type="region of interest" description="Disordered" evidence="9">
    <location>
        <begin position="43"/>
        <end position="114"/>
    </location>
</feature>
<comment type="similarity">
    <text evidence="1">Belongs to the sigma-54 factor family.</text>
</comment>
<accession>A0A2A2G724</accession>
<dbReference type="PIRSF" id="PIRSF000774">
    <property type="entry name" value="RpoN"/>
    <property type="match status" value="1"/>
</dbReference>
<dbReference type="InterPro" id="IPR007634">
    <property type="entry name" value="RNA_pol_sigma_54_DNA-bd"/>
</dbReference>
<dbReference type="InterPro" id="IPR038709">
    <property type="entry name" value="RpoN_core-bd_sf"/>
</dbReference>
<reference evidence="12 13" key="1">
    <citation type="submission" date="2017-08" db="EMBL/GenBank/DDBJ databases">
        <title>Aliifodinibius alkalisoli sp. nov., isolated from saline alkaline soil.</title>
        <authorList>
            <person name="Liu D."/>
            <person name="Zhang G."/>
        </authorList>
    </citation>
    <scope>NUCLEOTIDE SEQUENCE [LARGE SCALE GENOMIC DNA]</scope>
    <source>
        <strain evidence="12 13">WN023</strain>
    </source>
</reference>
<dbReference type="PANTHER" id="PTHR32248">
    <property type="entry name" value="RNA POLYMERASE SIGMA-54 FACTOR"/>
    <property type="match status" value="1"/>
</dbReference>
<dbReference type="Proteomes" id="UP000218831">
    <property type="component" value="Unassembled WGS sequence"/>
</dbReference>
<evidence type="ECO:0000256" key="9">
    <source>
        <dbReference type="SAM" id="MobiDB-lite"/>
    </source>
</evidence>
<dbReference type="PANTHER" id="PTHR32248:SF4">
    <property type="entry name" value="RNA POLYMERASE SIGMA-54 FACTOR"/>
    <property type="match status" value="1"/>
</dbReference>
<dbReference type="RefSeq" id="WP_095607043.1">
    <property type="nucleotide sequence ID" value="NZ_NSKE01000008.1"/>
</dbReference>
<keyword evidence="13" id="KW-1185">Reference proteome</keyword>
<evidence type="ECO:0000313" key="13">
    <source>
        <dbReference type="Proteomes" id="UP000218831"/>
    </source>
</evidence>
<keyword evidence="2" id="KW-0240">DNA-directed RNA polymerase</keyword>
<dbReference type="InterPro" id="IPR000394">
    <property type="entry name" value="RNA_pol_sigma_54"/>
</dbReference>
<dbReference type="Pfam" id="PF04963">
    <property type="entry name" value="Sigma54_CBD"/>
    <property type="match status" value="1"/>
</dbReference>
<protein>
    <submittedName>
        <fullName evidence="12">RNA polymerase sigma-54 factor</fullName>
    </submittedName>
</protein>
<keyword evidence="5" id="KW-0805">Transcription regulation</keyword>
<dbReference type="PRINTS" id="PR00045">
    <property type="entry name" value="SIGMA54FCT"/>
</dbReference>
<dbReference type="Gene3D" id="1.10.10.1330">
    <property type="entry name" value="RNA polymerase sigma-54 factor, core-binding domain"/>
    <property type="match status" value="1"/>
</dbReference>
<evidence type="ECO:0000256" key="5">
    <source>
        <dbReference type="ARBA" id="ARBA00023015"/>
    </source>
</evidence>
<feature type="domain" description="RNA polymerase sigma factor 54 core-binding" evidence="11">
    <location>
        <begin position="123"/>
        <end position="324"/>
    </location>
</feature>
<sequence>MIKTGQQMNQKQSQQQRLSPQQIQYIKLLQLPTVALEQRIKDELEENPVLEEGESEDSFDELEETEWEEQKEEELEPVDQNEEIDWDEYMQNTEYDGENYSGGSSYSGGGGDESWRDLPNPYHESLLEELEHQVSLLDFNEEQKLIADQILGSLDHDGYFRREIEAVVDNIAFNHGTLTNEEEVEKVRKEIQQLDPPGIASRDLRDCLLVQLELMNDEKGRDDAIKMLRDHWDLFEKKHFKKLKKKLDINDEELQTAFDCVTGLDPKPGAVGTAVDATSNYIEPDFEVYYQPAEKGEVEGEEEGDFVISLNNGNVPPLRISPRYKEMWDDLKKKKKSNKQTKETKNFIKNKIESAQWFIDSIRQRQNTLMNTMKTIVALQEDFFKYGEGLKPMILKDIAERVNLDISTISRVVNGKYVQTHFGVFELKYFFSEGIETEDGEEVSSTEVKNAVQEIVDNEDKQSPLSDQAIVKKLKKRGYKVARRTVSKYRKKLNIPVARLRKQIM</sequence>
<keyword evidence="7" id="KW-0238">DNA-binding</keyword>
<dbReference type="NCBIfam" id="TIGR02395">
    <property type="entry name" value="rpoN_sigma"/>
    <property type="match status" value="1"/>
</dbReference>
<organism evidence="12 13">
    <name type="scientific">Fodinibius salipaludis</name>
    <dbReference type="NCBI Taxonomy" id="2032627"/>
    <lineage>
        <taxon>Bacteria</taxon>
        <taxon>Pseudomonadati</taxon>
        <taxon>Balneolota</taxon>
        <taxon>Balneolia</taxon>
        <taxon>Balneolales</taxon>
        <taxon>Balneolaceae</taxon>
        <taxon>Fodinibius</taxon>
    </lineage>
</organism>
<dbReference type="Pfam" id="PF04552">
    <property type="entry name" value="Sigma54_DBD"/>
    <property type="match status" value="1"/>
</dbReference>
<dbReference type="GO" id="GO:0001216">
    <property type="term" value="F:DNA-binding transcription activator activity"/>
    <property type="evidence" value="ECO:0007669"/>
    <property type="project" value="InterPro"/>
</dbReference>
<keyword evidence="3" id="KW-0808">Transferase</keyword>
<feature type="compositionally biased region" description="Acidic residues" evidence="9">
    <location>
        <begin position="43"/>
        <end position="88"/>
    </location>
</feature>
<evidence type="ECO:0000256" key="4">
    <source>
        <dbReference type="ARBA" id="ARBA00022695"/>
    </source>
</evidence>
<dbReference type="Gene3D" id="1.10.10.60">
    <property type="entry name" value="Homeodomain-like"/>
    <property type="match status" value="1"/>
</dbReference>
<proteinExistence type="inferred from homology"/>
<evidence type="ECO:0000313" key="12">
    <source>
        <dbReference type="EMBL" id="PAU93431.1"/>
    </source>
</evidence>
<dbReference type="InterPro" id="IPR007046">
    <property type="entry name" value="RNA_pol_sigma_54_core-bd"/>
</dbReference>
<comment type="caution">
    <text evidence="12">The sequence shown here is derived from an EMBL/GenBank/DDBJ whole genome shotgun (WGS) entry which is preliminary data.</text>
</comment>
<evidence type="ECO:0000256" key="2">
    <source>
        <dbReference type="ARBA" id="ARBA00022478"/>
    </source>
</evidence>
<dbReference type="GO" id="GO:0016779">
    <property type="term" value="F:nucleotidyltransferase activity"/>
    <property type="evidence" value="ECO:0007669"/>
    <property type="project" value="UniProtKB-KW"/>
</dbReference>
<dbReference type="Pfam" id="PF00309">
    <property type="entry name" value="Sigma54_AID"/>
    <property type="match status" value="1"/>
</dbReference>
<feature type="domain" description="RNA polymerase sigma factor 54 DNA-binding" evidence="10">
    <location>
        <begin position="346"/>
        <end position="503"/>
    </location>
</feature>
<evidence type="ECO:0000256" key="1">
    <source>
        <dbReference type="ARBA" id="ARBA00008798"/>
    </source>
</evidence>
<evidence type="ECO:0000256" key="7">
    <source>
        <dbReference type="ARBA" id="ARBA00023125"/>
    </source>
</evidence>
<evidence type="ECO:0000256" key="6">
    <source>
        <dbReference type="ARBA" id="ARBA00023082"/>
    </source>
</evidence>